<keyword evidence="3" id="KW-1185">Reference proteome</keyword>
<sequence>MVSHFSAIGDAKGSSKHTYLPLHSSPQIRILDDTNTDGGRHTDDERALTPFTGSSGNVFGSRREFHHYNQSINESVAMEL</sequence>
<organism evidence="2 3">
    <name type="scientific">Anisodus tanguticus</name>
    <dbReference type="NCBI Taxonomy" id="243964"/>
    <lineage>
        <taxon>Eukaryota</taxon>
        <taxon>Viridiplantae</taxon>
        <taxon>Streptophyta</taxon>
        <taxon>Embryophyta</taxon>
        <taxon>Tracheophyta</taxon>
        <taxon>Spermatophyta</taxon>
        <taxon>Magnoliopsida</taxon>
        <taxon>eudicotyledons</taxon>
        <taxon>Gunneridae</taxon>
        <taxon>Pentapetalae</taxon>
        <taxon>asterids</taxon>
        <taxon>lamiids</taxon>
        <taxon>Solanales</taxon>
        <taxon>Solanaceae</taxon>
        <taxon>Solanoideae</taxon>
        <taxon>Hyoscyameae</taxon>
        <taxon>Anisodus</taxon>
    </lineage>
</organism>
<dbReference type="Proteomes" id="UP001291623">
    <property type="component" value="Unassembled WGS sequence"/>
</dbReference>
<dbReference type="AlphaFoldDB" id="A0AAE1RWA2"/>
<reference evidence="2" key="1">
    <citation type="submission" date="2023-12" db="EMBL/GenBank/DDBJ databases">
        <title>Genome assembly of Anisodus tanguticus.</title>
        <authorList>
            <person name="Wang Y.-J."/>
        </authorList>
    </citation>
    <scope>NUCLEOTIDE SEQUENCE</scope>
    <source>
        <strain evidence="2">KB-2021</strain>
        <tissue evidence="2">Leaf</tissue>
    </source>
</reference>
<proteinExistence type="predicted"/>
<comment type="caution">
    <text evidence="2">The sequence shown here is derived from an EMBL/GenBank/DDBJ whole genome shotgun (WGS) entry which is preliminary data.</text>
</comment>
<gene>
    <name evidence="2" type="ORF">RND71_022018</name>
</gene>
<feature type="compositionally biased region" description="Basic and acidic residues" evidence="1">
    <location>
        <begin position="38"/>
        <end position="47"/>
    </location>
</feature>
<protein>
    <submittedName>
        <fullName evidence="2">Uncharacterized protein</fullName>
    </submittedName>
</protein>
<dbReference type="EMBL" id="JAVYJV010000011">
    <property type="protein sequence ID" value="KAK4359789.1"/>
    <property type="molecule type" value="Genomic_DNA"/>
</dbReference>
<evidence type="ECO:0000256" key="1">
    <source>
        <dbReference type="SAM" id="MobiDB-lite"/>
    </source>
</evidence>
<evidence type="ECO:0000313" key="2">
    <source>
        <dbReference type="EMBL" id="KAK4359789.1"/>
    </source>
</evidence>
<name>A0AAE1RWA2_9SOLA</name>
<evidence type="ECO:0000313" key="3">
    <source>
        <dbReference type="Proteomes" id="UP001291623"/>
    </source>
</evidence>
<accession>A0AAE1RWA2</accession>
<feature type="region of interest" description="Disordered" evidence="1">
    <location>
        <begin position="1"/>
        <end position="55"/>
    </location>
</feature>